<dbReference type="Proteomes" id="UP000295807">
    <property type="component" value="Unassembled WGS sequence"/>
</dbReference>
<name>A0A4R3KM54_9SPHI</name>
<dbReference type="Pfam" id="PF20736">
    <property type="entry name" value="Glyco_hydro127M"/>
    <property type="match status" value="1"/>
</dbReference>
<dbReference type="GO" id="GO:0016787">
    <property type="term" value="F:hydrolase activity"/>
    <property type="evidence" value="ECO:0007669"/>
    <property type="project" value="UniProtKB-KW"/>
</dbReference>
<keyword evidence="5" id="KW-1185">Reference proteome</keyword>
<proteinExistence type="predicted"/>
<evidence type="ECO:0000259" key="3">
    <source>
        <dbReference type="Pfam" id="PF20736"/>
    </source>
</evidence>
<keyword evidence="1" id="KW-0732">Signal</keyword>
<feature type="signal peptide" evidence="1">
    <location>
        <begin position="1"/>
        <end position="23"/>
    </location>
</feature>
<organism evidence="4 5">
    <name type="scientific">Anseongella ginsenosidimutans</name>
    <dbReference type="NCBI Taxonomy" id="496056"/>
    <lineage>
        <taxon>Bacteria</taxon>
        <taxon>Pseudomonadati</taxon>
        <taxon>Bacteroidota</taxon>
        <taxon>Sphingobacteriia</taxon>
        <taxon>Sphingobacteriales</taxon>
        <taxon>Sphingobacteriaceae</taxon>
        <taxon>Anseongella</taxon>
    </lineage>
</organism>
<dbReference type="InterPro" id="IPR008928">
    <property type="entry name" value="6-hairpin_glycosidase_sf"/>
</dbReference>
<evidence type="ECO:0000313" key="5">
    <source>
        <dbReference type="Proteomes" id="UP000295807"/>
    </source>
</evidence>
<comment type="caution">
    <text evidence="4">The sequence shown here is derived from an EMBL/GenBank/DDBJ whole genome shotgun (WGS) entry which is preliminary data.</text>
</comment>
<dbReference type="PANTHER" id="PTHR31151:SF0">
    <property type="entry name" value="PROLINE-TRNA LIGASE (DUF1680)"/>
    <property type="match status" value="1"/>
</dbReference>
<dbReference type="InterPro" id="IPR012878">
    <property type="entry name" value="Beta-AFase-like_GH127_cat"/>
</dbReference>
<dbReference type="SUPFAM" id="SSF48208">
    <property type="entry name" value="Six-hairpin glycosidases"/>
    <property type="match status" value="1"/>
</dbReference>
<dbReference type="PANTHER" id="PTHR31151">
    <property type="entry name" value="PROLINE-TRNA LIGASE (DUF1680)"/>
    <property type="match status" value="1"/>
</dbReference>
<dbReference type="RefSeq" id="WP_132130307.1">
    <property type="nucleotide sequence ID" value="NZ_CP042432.1"/>
</dbReference>
<dbReference type="Pfam" id="PF07944">
    <property type="entry name" value="Beta-AFase-like_GH127_cat"/>
    <property type="match status" value="1"/>
</dbReference>
<protein>
    <submittedName>
        <fullName evidence="4">Beta-L-arabinofuranosidase (Glycosyl hydrolase family 127)</fullName>
    </submittedName>
</protein>
<dbReference type="AlphaFoldDB" id="A0A4R3KM54"/>
<evidence type="ECO:0000256" key="1">
    <source>
        <dbReference type="SAM" id="SignalP"/>
    </source>
</evidence>
<dbReference type="GO" id="GO:0005975">
    <property type="term" value="P:carbohydrate metabolic process"/>
    <property type="evidence" value="ECO:0007669"/>
    <property type="project" value="InterPro"/>
</dbReference>
<feature type="domain" description="Non-reducing end beta-L-arabinofuranosidase-like GH127 catalytic" evidence="2">
    <location>
        <begin position="94"/>
        <end position="450"/>
    </location>
</feature>
<gene>
    <name evidence="4" type="ORF">EDD80_11352</name>
</gene>
<feature type="domain" description="Non-reducing end beta-L-arabinofuranosidase-like GH127 middle" evidence="3">
    <location>
        <begin position="465"/>
        <end position="559"/>
    </location>
</feature>
<dbReference type="OrthoDB" id="9757939at2"/>
<accession>A0A4R3KM54</accession>
<dbReference type="InterPro" id="IPR049046">
    <property type="entry name" value="Beta-AFase-like_GH127_middle"/>
</dbReference>
<feature type="chain" id="PRO_5021002472" evidence="1">
    <location>
        <begin position="24"/>
        <end position="701"/>
    </location>
</feature>
<keyword evidence="4" id="KW-0378">Hydrolase</keyword>
<evidence type="ECO:0000259" key="2">
    <source>
        <dbReference type="Pfam" id="PF07944"/>
    </source>
</evidence>
<dbReference type="EMBL" id="SMAD01000013">
    <property type="protein sequence ID" value="TCS85315.1"/>
    <property type="molecule type" value="Genomic_DNA"/>
</dbReference>
<reference evidence="4 5" key="1">
    <citation type="submission" date="2019-03" db="EMBL/GenBank/DDBJ databases">
        <title>Genomic Encyclopedia of Type Strains, Phase IV (KMG-IV): sequencing the most valuable type-strain genomes for metagenomic binning, comparative biology and taxonomic classification.</title>
        <authorList>
            <person name="Goeker M."/>
        </authorList>
    </citation>
    <scope>NUCLEOTIDE SEQUENCE [LARGE SCALE GENOMIC DNA]</scope>
    <source>
        <strain evidence="4 5">DSM 21100</strain>
    </source>
</reference>
<evidence type="ECO:0000313" key="4">
    <source>
        <dbReference type="EMBL" id="TCS85315.1"/>
    </source>
</evidence>
<sequence>MNKFIAALIIWLLPALYPCASVAQPARNAIYLNNRAPLQPKPYLALPLGAIQPEGWLKEQLLRMKNGLTGNLDKRYAEVAGPRNAWLGGDGDAWERGPYWIDGLLPLAYILKDEALIAKVKPWVEWTLNNQREDGYIGPPVIEGNITHEPGLQKGMREDWWPKMVMLKVLQQYYSATEDPRVIKTLSRYFRYQLNQLPEHPLDNWTFWGNRRGADNLMVVYWLYNITGEPFLLELGSLLHKQTFPYTSVFLNEYTAGVAGVGHLYPYNIGNTYPFNQELINKLHVGQIQSFHCVNLAQGIKTPVVYYQQDPDSIYLKAVKKALNDIQIFHGQAQGMYGGDEPLHGNAPTQGIEFCSVVELMFSLENMLAITGDMQFAEHLEKIAYNALPTQATDDFNNRQYLQSANQVLLTRDKRNFFEDDFHGGTDLCYGLLTGYPCCTANMHQGWPKFVQNLWFATPDRGLAALVYGPSEVRAKVAGGIPVTIRETTAYPFEESLHFTLQTPQKVSFPLHLRIPRWSENASILINGKPWPGKVTAGEVVKISREWSNNDQVALKLPMHISVSRWAESSAAVERGPLVYSLKIEEEWKKVKGTDNYGDYYEVFPGSEWNYGLLEEAVRNPETSFKVVKNQTGGKYPWNLENAPIQLITKGKPLEIWKLYNNMPGPLPHSRQQTGNLPAKEITLIPYGCSTLRITQFPVVN</sequence>